<dbReference type="EMBL" id="SPHZ02000011">
    <property type="protein sequence ID" value="KAF0890556.1"/>
    <property type="molecule type" value="Genomic_DNA"/>
</dbReference>
<comment type="caution">
    <text evidence="2">The sequence shown here is derived from an EMBL/GenBank/DDBJ whole genome shotgun (WGS) entry which is preliminary data.</text>
</comment>
<feature type="region of interest" description="Disordered" evidence="1">
    <location>
        <begin position="61"/>
        <end position="107"/>
    </location>
</feature>
<dbReference type="Proteomes" id="UP000479710">
    <property type="component" value="Unassembled WGS sequence"/>
</dbReference>
<gene>
    <name evidence="2" type="ORF">E2562_003768</name>
</gene>
<accession>A0A6G1BRR3</accession>
<evidence type="ECO:0000256" key="1">
    <source>
        <dbReference type="SAM" id="MobiDB-lite"/>
    </source>
</evidence>
<dbReference type="AlphaFoldDB" id="A0A6G1BRR3"/>
<evidence type="ECO:0000313" key="3">
    <source>
        <dbReference type="Proteomes" id="UP000479710"/>
    </source>
</evidence>
<proteinExistence type="predicted"/>
<keyword evidence="3" id="KW-1185">Reference proteome</keyword>
<evidence type="ECO:0000313" key="2">
    <source>
        <dbReference type="EMBL" id="KAF0890556.1"/>
    </source>
</evidence>
<protein>
    <submittedName>
        <fullName evidence="2">Uncharacterized protein</fullName>
    </submittedName>
</protein>
<reference evidence="2 3" key="1">
    <citation type="submission" date="2019-11" db="EMBL/GenBank/DDBJ databases">
        <title>Whole genome sequence of Oryza granulata.</title>
        <authorList>
            <person name="Li W."/>
        </authorList>
    </citation>
    <scope>NUCLEOTIDE SEQUENCE [LARGE SCALE GENOMIC DNA]</scope>
    <source>
        <strain evidence="3">cv. Menghai</strain>
        <tissue evidence="2">Leaf</tissue>
    </source>
</reference>
<sequence>MGEEKQMQMKELTDGFFQWQCVTFPSVDLSARDGTEIVPVQLTSSTVTSTWPAALISVTPLTSGRRRGGARATARDSDGGARGLAAASHTVSSSSPPTRAPVAADPP</sequence>
<name>A0A6G1BRR3_9ORYZ</name>
<organism evidence="2 3">
    <name type="scientific">Oryza meyeriana var. granulata</name>
    <dbReference type="NCBI Taxonomy" id="110450"/>
    <lineage>
        <taxon>Eukaryota</taxon>
        <taxon>Viridiplantae</taxon>
        <taxon>Streptophyta</taxon>
        <taxon>Embryophyta</taxon>
        <taxon>Tracheophyta</taxon>
        <taxon>Spermatophyta</taxon>
        <taxon>Magnoliopsida</taxon>
        <taxon>Liliopsida</taxon>
        <taxon>Poales</taxon>
        <taxon>Poaceae</taxon>
        <taxon>BOP clade</taxon>
        <taxon>Oryzoideae</taxon>
        <taxon>Oryzeae</taxon>
        <taxon>Oryzinae</taxon>
        <taxon>Oryza</taxon>
        <taxon>Oryza meyeriana</taxon>
    </lineage>
</organism>